<comment type="function">
    <text evidence="2">Involved in the cellular defense against the biological effects of O6-methylguanine (O6-MeG) and O4-methylthymine (O4-MeT) in DNA. Repairs the methylated nucleobase in DNA by stoichiometrically transferring the methyl group to a cysteine residue in the enzyme. This is a suicide reaction: the enzyme is irreversibly inactivated.</text>
</comment>
<dbReference type="InterPro" id="IPR014048">
    <property type="entry name" value="MethylDNA_cys_MeTrfase_DNA-bd"/>
</dbReference>
<accession>A0ABM8P1K9</accession>
<feature type="active site" description="Nucleophile; methyl group acceptor" evidence="2">
    <location>
        <position position="141"/>
    </location>
</feature>
<evidence type="ECO:0000256" key="1">
    <source>
        <dbReference type="ARBA" id="ARBA00022763"/>
    </source>
</evidence>
<evidence type="ECO:0000313" key="6">
    <source>
        <dbReference type="Proteomes" id="UP000598032"/>
    </source>
</evidence>
<keyword evidence="2 5" id="KW-0808">Transferase</keyword>
<dbReference type="GO" id="GO:0032259">
    <property type="term" value="P:methylation"/>
    <property type="evidence" value="ECO:0007669"/>
    <property type="project" value="UniProtKB-KW"/>
</dbReference>
<comment type="similarity">
    <text evidence="2">Belongs to the MGMT family.</text>
</comment>
<proteinExistence type="inferred from homology"/>
<protein>
    <recommendedName>
        <fullName evidence="2">Methylated-DNA--protein-cysteine methyltransferase</fullName>
        <ecNumber evidence="2">2.1.1.63</ecNumber>
    </recommendedName>
    <alternativeName>
        <fullName evidence="2">6-O-methylguanine-DNA methyltransferase</fullName>
        <shortName evidence="2">MGMT</shortName>
    </alternativeName>
    <alternativeName>
        <fullName evidence="2">O-6-methylguanine-DNA-alkyltransferase</fullName>
    </alternativeName>
</protein>
<sequence length="179" mass="19527">MNTVKNRFTKSYYYKDVTSAIGGLRLVASDDGLAAILWEKEKTDAKRIPLNIVGEDNEHPILVQTERQLAEYFSGQRKTFDVKMDFAGTDFQNKVWEALLRIPFGETRTYGEIATQIGNPKSVRAVGGASNKNPIAIIAPCHRVIGASGDLTGFAGGLKAKEQLLALEGFKGIRHGASA</sequence>
<organism evidence="5 6">
    <name type="scientific">Paraburkholderia metrosideri</name>
    <dbReference type="NCBI Taxonomy" id="580937"/>
    <lineage>
        <taxon>Bacteria</taxon>
        <taxon>Pseudomonadati</taxon>
        <taxon>Pseudomonadota</taxon>
        <taxon>Betaproteobacteria</taxon>
        <taxon>Burkholderiales</taxon>
        <taxon>Burkholderiaceae</taxon>
        <taxon>Paraburkholderia</taxon>
    </lineage>
</organism>
<dbReference type="InterPro" id="IPR036217">
    <property type="entry name" value="MethylDNA_cys_MeTrfase_DNAb"/>
</dbReference>
<dbReference type="EC" id="2.1.1.63" evidence="2"/>
<dbReference type="RefSeq" id="WP_201645206.1">
    <property type="nucleotide sequence ID" value="NZ_CAJHCP010000013.1"/>
</dbReference>
<comment type="miscellaneous">
    <text evidence="2">This enzyme catalyzes only one turnover and therefore is not strictly catalytic. According to one definition, an enzyme is a biocatalyst that acts repeatedly and over many reaction cycles.</text>
</comment>
<dbReference type="InterPro" id="IPR036388">
    <property type="entry name" value="WH-like_DNA-bd_sf"/>
</dbReference>
<dbReference type="PANTHER" id="PTHR10815:SF5">
    <property type="entry name" value="METHYLATED-DNA--PROTEIN-CYSTEINE METHYLTRANSFERASE"/>
    <property type="match status" value="1"/>
</dbReference>
<keyword evidence="2" id="KW-0963">Cytoplasm</keyword>
<dbReference type="PANTHER" id="PTHR10815">
    <property type="entry name" value="METHYLATED-DNA--PROTEIN-CYSTEINE METHYLTRANSFERASE"/>
    <property type="match status" value="1"/>
</dbReference>
<keyword evidence="6" id="KW-1185">Reference proteome</keyword>
<comment type="subcellular location">
    <subcellularLocation>
        <location evidence="2">Cytoplasm</location>
    </subcellularLocation>
</comment>
<evidence type="ECO:0000259" key="3">
    <source>
        <dbReference type="Pfam" id="PF01035"/>
    </source>
</evidence>
<dbReference type="Gene3D" id="3.30.160.70">
    <property type="entry name" value="Methylated DNA-protein cysteine methyltransferase domain"/>
    <property type="match status" value="1"/>
</dbReference>
<comment type="catalytic activity">
    <reaction evidence="2">
        <text>a 4-O-methyl-thymidine in DNA + L-cysteinyl-[protein] = a thymidine in DNA + S-methyl-L-cysteinyl-[protein]</text>
        <dbReference type="Rhea" id="RHEA:53428"/>
        <dbReference type="Rhea" id="RHEA-COMP:10131"/>
        <dbReference type="Rhea" id="RHEA-COMP:10132"/>
        <dbReference type="Rhea" id="RHEA-COMP:13555"/>
        <dbReference type="Rhea" id="RHEA-COMP:13556"/>
        <dbReference type="ChEBI" id="CHEBI:29950"/>
        <dbReference type="ChEBI" id="CHEBI:82612"/>
        <dbReference type="ChEBI" id="CHEBI:137386"/>
        <dbReference type="ChEBI" id="CHEBI:137387"/>
        <dbReference type="EC" id="2.1.1.63"/>
    </reaction>
</comment>
<name>A0ABM8P1K9_9BURK</name>
<dbReference type="InterPro" id="IPR023546">
    <property type="entry name" value="MGMT"/>
</dbReference>
<keyword evidence="2 5" id="KW-0489">Methyltransferase</keyword>
<dbReference type="InterPro" id="IPR008332">
    <property type="entry name" value="MethylG_MeTrfase_N"/>
</dbReference>
<evidence type="ECO:0000259" key="4">
    <source>
        <dbReference type="Pfam" id="PF02870"/>
    </source>
</evidence>
<feature type="domain" description="Methylated-DNA-[protein]-cysteine S-methyltransferase DNA binding" evidence="3">
    <location>
        <begin position="90"/>
        <end position="169"/>
    </location>
</feature>
<dbReference type="CDD" id="cd06445">
    <property type="entry name" value="ATase"/>
    <property type="match status" value="1"/>
</dbReference>
<dbReference type="Proteomes" id="UP000598032">
    <property type="component" value="Unassembled WGS sequence"/>
</dbReference>
<dbReference type="InterPro" id="IPR036631">
    <property type="entry name" value="MGMT_N_sf"/>
</dbReference>
<feature type="domain" description="Methylguanine DNA methyltransferase ribonuclease-like" evidence="4">
    <location>
        <begin position="13"/>
        <end position="85"/>
    </location>
</feature>
<dbReference type="EMBL" id="CAJHCP010000013">
    <property type="protein sequence ID" value="CAD6553463.1"/>
    <property type="molecule type" value="Genomic_DNA"/>
</dbReference>
<dbReference type="HAMAP" id="MF_00772">
    <property type="entry name" value="OGT"/>
    <property type="match status" value="1"/>
</dbReference>
<dbReference type="Pfam" id="PF01035">
    <property type="entry name" value="DNA_binding_1"/>
    <property type="match status" value="1"/>
</dbReference>
<comment type="catalytic activity">
    <reaction evidence="2">
        <text>a 6-O-methyl-2'-deoxyguanosine in DNA + L-cysteinyl-[protein] = S-methyl-L-cysteinyl-[protein] + a 2'-deoxyguanosine in DNA</text>
        <dbReference type="Rhea" id="RHEA:24000"/>
        <dbReference type="Rhea" id="RHEA-COMP:10131"/>
        <dbReference type="Rhea" id="RHEA-COMP:10132"/>
        <dbReference type="Rhea" id="RHEA-COMP:11367"/>
        <dbReference type="Rhea" id="RHEA-COMP:11368"/>
        <dbReference type="ChEBI" id="CHEBI:29950"/>
        <dbReference type="ChEBI" id="CHEBI:82612"/>
        <dbReference type="ChEBI" id="CHEBI:85445"/>
        <dbReference type="ChEBI" id="CHEBI:85448"/>
        <dbReference type="EC" id="2.1.1.63"/>
    </reaction>
</comment>
<evidence type="ECO:0000313" key="5">
    <source>
        <dbReference type="EMBL" id="CAD6553463.1"/>
    </source>
</evidence>
<gene>
    <name evidence="5" type="primary">ogt_2</name>
    <name evidence="5" type="ORF">LMG28140_05291</name>
</gene>
<reference evidence="5 6" key="1">
    <citation type="submission" date="2020-10" db="EMBL/GenBank/DDBJ databases">
        <authorList>
            <person name="Peeters C."/>
        </authorList>
    </citation>
    <scope>NUCLEOTIDE SEQUENCE [LARGE SCALE GENOMIC DNA]</scope>
    <source>
        <strain evidence="5 6">LMG 28140</strain>
    </source>
</reference>
<dbReference type="GO" id="GO:0003908">
    <property type="term" value="F:methylated-DNA-[protein]-cysteine S-methyltransferase activity"/>
    <property type="evidence" value="ECO:0007669"/>
    <property type="project" value="UniProtKB-EC"/>
</dbReference>
<dbReference type="Gene3D" id="1.10.10.10">
    <property type="entry name" value="Winged helix-like DNA-binding domain superfamily/Winged helix DNA-binding domain"/>
    <property type="match status" value="1"/>
</dbReference>
<dbReference type="Pfam" id="PF02870">
    <property type="entry name" value="Methyltransf_1N"/>
    <property type="match status" value="1"/>
</dbReference>
<comment type="caution">
    <text evidence="5">The sequence shown here is derived from an EMBL/GenBank/DDBJ whole genome shotgun (WGS) entry which is preliminary data.</text>
</comment>
<dbReference type="SUPFAM" id="SSF46767">
    <property type="entry name" value="Methylated DNA-protein cysteine methyltransferase, C-terminal domain"/>
    <property type="match status" value="1"/>
</dbReference>
<keyword evidence="2" id="KW-0234">DNA repair</keyword>
<dbReference type="SUPFAM" id="SSF53155">
    <property type="entry name" value="Methylated DNA-protein cysteine methyltransferase domain"/>
    <property type="match status" value="1"/>
</dbReference>
<evidence type="ECO:0000256" key="2">
    <source>
        <dbReference type="HAMAP-Rule" id="MF_00772"/>
    </source>
</evidence>
<keyword evidence="1 2" id="KW-0227">DNA damage</keyword>
<dbReference type="NCBIfam" id="TIGR00589">
    <property type="entry name" value="ogt"/>
    <property type="match status" value="1"/>
</dbReference>